<keyword evidence="2" id="KW-0813">Transport</keyword>
<dbReference type="PANTHER" id="PTHR43649">
    <property type="entry name" value="ARABINOSE-BINDING PROTEIN-RELATED"/>
    <property type="match status" value="1"/>
</dbReference>
<dbReference type="Gene3D" id="3.40.190.10">
    <property type="entry name" value="Periplasmic binding protein-like II"/>
    <property type="match status" value="2"/>
</dbReference>
<feature type="region of interest" description="Disordered" evidence="3">
    <location>
        <begin position="25"/>
        <end position="56"/>
    </location>
</feature>
<accession>A0A6P1TM38</accession>
<reference evidence="5 6" key="1">
    <citation type="submission" date="2020-01" db="EMBL/GenBank/DDBJ databases">
        <title>Genome analysis of Anaerocolumna sp. CBA3638.</title>
        <authorList>
            <person name="Kim J."/>
            <person name="Roh S.W."/>
        </authorList>
    </citation>
    <scope>NUCLEOTIDE SEQUENCE [LARGE SCALE GENOMIC DNA]</scope>
    <source>
        <strain evidence="5 6">CBA3638</strain>
    </source>
</reference>
<evidence type="ECO:0000256" key="4">
    <source>
        <dbReference type="SAM" id="SignalP"/>
    </source>
</evidence>
<dbReference type="KEGG" id="anr:Ana3638_09710"/>
<name>A0A6P1TM38_9FIRM</name>
<dbReference type="Pfam" id="PF01547">
    <property type="entry name" value="SBP_bac_1"/>
    <property type="match status" value="1"/>
</dbReference>
<feature type="compositionally biased region" description="Low complexity" evidence="3">
    <location>
        <begin position="28"/>
        <end position="55"/>
    </location>
</feature>
<evidence type="ECO:0000256" key="1">
    <source>
        <dbReference type="ARBA" id="ARBA00008520"/>
    </source>
</evidence>
<dbReference type="AlphaFoldDB" id="A0A6P1TM38"/>
<dbReference type="InterPro" id="IPR006059">
    <property type="entry name" value="SBP"/>
</dbReference>
<keyword evidence="6" id="KW-1185">Reference proteome</keyword>
<feature type="signal peptide" evidence="4">
    <location>
        <begin position="1"/>
        <end position="19"/>
    </location>
</feature>
<comment type="similarity">
    <text evidence="1">Belongs to the bacterial solute-binding protein 1 family.</text>
</comment>
<gene>
    <name evidence="5" type="ORF">Ana3638_09710</name>
</gene>
<dbReference type="InterPro" id="IPR050490">
    <property type="entry name" value="Bact_solute-bd_prot1"/>
</dbReference>
<evidence type="ECO:0000256" key="2">
    <source>
        <dbReference type="ARBA" id="ARBA00022448"/>
    </source>
</evidence>
<proteinExistence type="inferred from homology"/>
<evidence type="ECO:0000313" key="5">
    <source>
        <dbReference type="EMBL" id="QHQ61011.1"/>
    </source>
</evidence>
<protein>
    <submittedName>
        <fullName evidence="5">Extracellular solute-binding protein</fullName>
    </submittedName>
</protein>
<evidence type="ECO:0000313" key="6">
    <source>
        <dbReference type="Proteomes" id="UP000464314"/>
    </source>
</evidence>
<sequence>MKKRLLSIFLIVAMVAVMITGCGKKTETSTNETNTNTGTDTAAADTSAETAGTTDSGDKQVAKKIKILSIWAEDKDNGKLITDLTKKYIAEVNPNFEYEFELVSADNLKQKISTLVASDDLPDVFVYESGKPIVELIEAGKLLDVGKALEDLGVADMLDEGAVSLLKTLSGTDELYDLPLGMNVEGFWYNKALFEQAGVEVPATWEDFEAACAKLQAAGIQPLTAGGADKWPLTRLINAYVMRSMGVDAMQKAANGEAKYTDPGYVAAAQKLQDLAAKGYFGEGVTTVDQNTAGNMLLSGEAAMFYNGSWFTEALTADTNPAGADGIGFFNIPVVDETKGTITEYSMNCGNILALDKAKYDEGTAGWLKYMVENLGNEAMTQFGAVKGYKYDVTGELSTYSQIVADELGKVTKASTWFEAAMNSETSTVAQDNVQTLVNGDSSAQDYMQSIQDAYDGSQY</sequence>
<dbReference type="PROSITE" id="PS51257">
    <property type="entry name" value="PROKAR_LIPOPROTEIN"/>
    <property type="match status" value="1"/>
</dbReference>
<keyword evidence="4" id="KW-0732">Signal</keyword>
<dbReference type="Proteomes" id="UP000464314">
    <property type="component" value="Chromosome"/>
</dbReference>
<organism evidence="5 6">
    <name type="scientific">Anaerocolumna sedimenticola</name>
    <dbReference type="NCBI Taxonomy" id="2696063"/>
    <lineage>
        <taxon>Bacteria</taxon>
        <taxon>Bacillati</taxon>
        <taxon>Bacillota</taxon>
        <taxon>Clostridia</taxon>
        <taxon>Lachnospirales</taxon>
        <taxon>Lachnospiraceae</taxon>
        <taxon>Anaerocolumna</taxon>
    </lineage>
</organism>
<evidence type="ECO:0000256" key="3">
    <source>
        <dbReference type="SAM" id="MobiDB-lite"/>
    </source>
</evidence>
<dbReference type="EMBL" id="CP048000">
    <property type="protein sequence ID" value="QHQ61011.1"/>
    <property type="molecule type" value="Genomic_DNA"/>
</dbReference>
<dbReference type="SUPFAM" id="SSF53850">
    <property type="entry name" value="Periplasmic binding protein-like II"/>
    <property type="match status" value="1"/>
</dbReference>
<dbReference type="RefSeq" id="WP_161837839.1">
    <property type="nucleotide sequence ID" value="NZ_CP048000.1"/>
</dbReference>
<feature type="chain" id="PRO_5038601243" evidence="4">
    <location>
        <begin position="20"/>
        <end position="460"/>
    </location>
</feature>
<dbReference type="PANTHER" id="PTHR43649:SF29">
    <property type="entry name" value="OSMOPROTECTIVE COMPOUNDS-BINDING PROTEIN GGTB"/>
    <property type="match status" value="1"/>
</dbReference>